<dbReference type="PANTHER" id="PTHR46300:SF9">
    <property type="entry name" value="P450, PUTATIVE-RELATED"/>
    <property type="match status" value="1"/>
</dbReference>
<dbReference type="InterPro" id="IPR036396">
    <property type="entry name" value="Cyt_P450_sf"/>
</dbReference>
<comment type="similarity">
    <text evidence="1">Belongs to the cytochrome P450 family.</text>
</comment>
<sequence>MYYLFARVSALLWLLLDWLGLYNPPKIPGILSIPGYPIVGNLLQVLSNPAEVYMKWSDKHEASLFQVQLGAQRMVVVNKYQDVYNLWVKHSFATASRPVLYTFHDIVSATQGFTVGSTPFCPSYVLKKKTLASNLNKKAVSELSGVFDKEVNYTIRNLILDNRELLGPPSCNIYRNFRNESCDIDLYRYFQLFALRSSVYITYGLHLDCYRRDGPFCQDIIDIEAQIMRYRSTTSNLADYIIPLRYLPGVSKYPEYIRGRRDFYMEDLMDSMKRRYAREEHPIKTNLVAKIASKNCLLTDLELKSICLTMVSAGLDNTPLTMNYLMGQLSHPHGEKQQERAFNELMRISGNRLISAWEAAATEQNCDYITALVYEALRSFSVLPLGLPRVTTKDITYKDVTIPAGTTLVMNAYAANHDENVFENPYQFNPNRWLDTNGNLLHNLNKFHLTFGLGTRMCSGNHLAMAEMYTLTCRMILMFKIKAPTGPLLMVLDPFRNNRNSGGTSFEPKPFKVRLEPRVWSGSDTLYYRLMRQ</sequence>
<accession>A0A1E4SBJ1</accession>
<evidence type="ECO:0000313" key="7">
    <source>
        <dbReference type="EMBL" id="ODV76884.1"/>
    </source>
</evidence>
<organism evidence="7 8">
    <name type="scientific">Suhomyces tanzawaensis NRRL Y-17324</name>
    <dbReference type="NCBI Taxonomy" id="984487"/>
    <lineage>
        <taxon>Eukaryota</taxon>
        <taxon>Fungi</taxon>
        <taxon>Dikarya</taxon>
        <taxon>Ascomycota</taxon>
        <taxon>Saccharomycotina</taxon>
        <taxon>Pichiomycetes</taxon>
        <taxon>Debaryomycetaceae</taxon>
        <taxon>Suhomyces</taxon>
    </lineage>
</organism>
<keyword evidence="3" id="KW-0560">Oxidoreductase</keyword>
<feature type="binding site" description="axial binding residue" evidence="5">
    <location>
        <position position="458"/>
    </location>
    <ligand>
        <name>heme</name>
        <dbReference type="ChEBI" id="CHEBI:30413"/>
    </ligand>
    <ligandPart>
        <name>Fe</name>
        <dbReference type="ChEBI" id="CHEBI:18248"/>
    </ligandPart>
</feature>
<gene>
    <name evidence="7" type="ORF">CANTADRAFT_92457</name>
</gene>
<dbReference type="GO" id="GO:0005506">
    <property type="term" value="F:iron ion binding"/>
    <property type="evidence" value="ECO:0007669"/>
    <property type="project" value="InterPro"/>
</dbReference>
<dbReference type="PRINTS" id="PR00385">
    <property type="entry name" value="P450"/>
</dbReference>
<evidence type="ECO:0000313" key="8">
    <source>
        <dbReference type="Proteomes" id="UP000094285"/>
    </source>
</evidence>
<dbReference type="GO" id="GO:0020037">
    <property type="term" value="F:heme binding"/>
    <property type="evidence" value="ECO:0007669"/>
    <property type="project" value="InterPro"/>
</dbReference>
<protein>
    <submittedName>
        <fullName evidence="7">Cytochrome P450</fullName>
    </submittedName>
</protein>
<keyword evidence="8" id="KW-1185">Reference proteome</keyword>
<dbReference type="InterPro" id="IPR050364">
    <property type="entry name" value="Cytochrome_P450_fung"/>
</dbReference>
<dbReference type="GO" id="GO:0004497">
    <property type="term" value="F:monooxygenase activity"/>
    <property type="evidence" value="ECO:0007669"/>
    <property type="project" value="InterPro"/>
</dbReference>
<feature type="chain" id="PRO_5009162744" evidence="6">
    <location>
        <begin position="21"/>
        <end position="533"/>
    </location>
</feature>
<dbReference type="Gene3D" id="1.10.630.10">
    <property type="entry name" value="Cytochrome P450"/>
    <property type="match status" value="1"/>
</dbReference>
<proteinExistence type="inferred from homology"/>
<dbReference type="AlphaFoldDB" id="A0A1E4SBJ1"/>
<evidence type="ECO:0000256" key="1">
    <source>
        <dbReference type="ARBA" id="ARBA00010617"/>
    </source>
</evidence>
<dbReference type="RefSeq" id="XP_020062006.1">
    <property type="nucleotide sequence ID" value="XM_020211947.1"/>
</dbReference>
<dbReference type="GO" id="GO:0016705">
    <property type="term" value="F:oxidoreductase activity, acting on paired donors, with incorporation or reduction of molecular oxygen"/>
    <property type="evidence" value="ECO:0007669"/>
    <property type="project" value="InterPro"/>
</dbReference>
<evidence type="ECO:0000256" key="6">
    <source>
        <dbReference type="SAM" id="SignalP"/>
    </source>
</evidence>
<dbReference type="GeneID" id="30986083"/>
<evidence type="ECO:0000256" key="4">
    <source>
        <dbReference type="ARBA" id="ARBA00023004"/>
    </source>
</evidence>
<dbReference type="Pfam" id="PF00067">
    <property type="entry name" value="p450"/>
    <property type="match status" value="1"/>
</dbReference>
<keyword evidence="5" id="KW-0349">Heme</keyword>
<feature type="signal peptide" evidence="6">
    <location>
        <begin position="1"/>
        <end position="20"/>
    </location>
</feature>
<dbReference type="EMBL" id="KV453917">
    <property type="protein sequence ID" value="ODV76884.1"/>
    <property type="molecule type" value="Genomic_DNA"/>
</dbReference>
<evidence type="ECO:0000256" key="5">
    <source>
        <dbReference type="PIRSR" id="PIRSR602401-1"/>
    </source>
</evidence>
<dbReference type="InterPro" id="IPR002401">
    <property type="entry name" value="Cyt_P450_E_grp-I"/>
</dbReference>
<dbReference type="Proteomes" id="UP000094285">
    <property type="component" value="Unassembled WGS sequence"/>
</dbReference>
<dbReference type="InterPro" id="IPR001128">
    <property type="entry name" value="Cyt_P450"/>
</dbReference>
<dbReference type="PANTHER" id="PTHR46300">
    <property type="entry name" value="P450, PUTATIVE (EUROFUNG)-RELATED-RELATED"/>
    <property type="match status" value="1"/>
</dbReference>
<evidence type="ECO:0000256" key="2">
    <source>
        <dbReference type="ARBA" id="ARBA00022723"/>
    </source>
</evidence>
<dbReference type="STRING" id="984487.A0A1E4SBJ1"/>
<dbReference type="PRINTS" id="PR00463">
    <property type="entry name" value="EP450I"/>
</dbReference>
<dbReference type="OrthoDB" id="1055148at2759"/>
<comment type="cofactor">
    <cofactor evidence="5">
        <name>heme</name>
        <dbReference type="ChEBI" id="CHEBI:30413"/>
    </cofactor>
</comment>
<name>A0A1E4SBJ1_9ASCO</name>
<keyword evidence="6" id="KW-0732">Signal</keyword>
<keyword evidence="2 5" id="KW-0479">Metal-binding</keyword>
<reference evidence="8" key="1">
    <citation type="submission" date="2016-05" db="EMBL/GenBank/DDBJ databases">
        <title>Comparative genomics of biotechnologically important yeasts.</title>
        <authorList>
            <consortium name="DOE Joint Genome Institute"/>
            <person name="Riley R."/>
            <person name="Haridas S."/>
            <person name="Wolfe K.H."/>
            <person name="Lopes M.R."/>
            <person name="Hittinger C.T."/>
            <person name="Goker M."/>
            <person name="Salamov A."/>
            <person name="Wisecaver J."/>
            <person name="Long T.M."/>
            <person name="Aerts A.L."/>
            <person name="Barry K."/>
            <person name="Choi C."/>
            <person name="Clum A."/>
            <person name="Coughlan A.Y."/>
            <person name="Deshpande S."/>
            <person name="Douglass A.P."/>
            <person name="Hanson S.J."/>
            <person name="Klenk H.-P."/>
            <person name="Labutti K."/>
            <person name="Lapidus A."/>
            <person name="Lindquist E."/>
            <person name="Lipzen A."/>
            <person name="Meier-Kolthoff J.P."/>
            <person name="Ohm R.A."/>
            <person name="Otillar R.P."/>
            <person name="Pangilinan J."/>
            <person name="Peng Y."/>
            <person name="Rokas A."/>
            <person name="Rosa C.A."/>
            <person name="Scheuner C."/>
            <person name="Sibirny A.A."/>
            <person name="Slot J.C."/>
            <person name="Stielow J.B."/>
            <person name="Sun H."/>
            <person name="Kurtzman C.P."/>
            <person name="Blackwell M."/>
            <person name="Grigoriev I.V."/>
            <person name="Jeffries T.W."/>
        </authorList>
    </citation>
    <scope>NUCLEOTIDE SEQUENCE [LARGE SCALE GENOMIC DNA]</scope>
    <source>
        <strain evidence="8">NRRL Y-17324</strain>
    </source>
</reference>
<evidence type="ECO:0000256" key="3">
    <source>
        <dbReference type="ARBA" id="ARBA00023002"/>
    </source>
</evidence>
<dbReference type="SUPFAM" id="SSF48264">
    <property type="entry name" value="Cytochrome P450"/>
    <property type="match status" value="1"/>
</dbReference>
<keyword evidence="4 5" id="KW-0408">Iron</keyword>